<name>A0A8X6UN01_NEPPI</name>
<reference evidence="1" key="1">
    <citation type="submission" date="2020-08" db="EMBL/GenBank/DDBJ databases">
        <title>Multicomponent nature underlies the extraordinary mechanical properties of spider dragline silk.</title>
        <authorList>
            <person name="Kono N."/>
            <person name="Nakamura H."/>
            <person name="Mori M."/>
            <person name="Yoshida Y."/>
            <person name="Ohtoshi R."/>
            <person name="Malay A.D."/>
            <person name="Moran D.A.P."/>
            <person name="Tomita M."/>
            <person name="Numata K."/>
            <person name="Arakawa K."/>
        </authorList>
    </citation>
    <scope>NUCLEOTIDE SEQUENCE</scope>
</reference>
<feature type="non-terminal residue" evidence="1">
    <location>
        <position position="1"/>
    </location>
</feature>
<dbReference type="AlphaFoldDB" id="A0A8X6UN01"/>
<sequence>GEWREVDFSCEAWLSSPRTSGNPLTIPLSDFKSTDLFFLLPLSYHYVTPTLPHFQSRHAPVMISQTK</sequence>
<proteinExistence type="predicted"/>
<comment type="caution">
    <text evidence="1">The sequence shown here is derived from an EMBL/GenBank/DDBJ whole genome shotgun (WGS) entry which is preliminary data.</text>
</comment>
<gene>
    <name evidence="1" type="ORF">NPIL_605001</name>
</gene>
<dbReference type="EMBL" id="BMAW01128563">
    <property type="protein sequence ID" value="GFU26242.1"/>
    <property type="molecule type" value="Genomic_DNA"/>
</dbReference>
<organism evidence="1 2">
    <name type="scientific">Nephila pilipes</name>
    <name type="common">Giant wood spider</name>
    <name type="synonym">Nephila maculata</name>
    <dbReference type="NCBI Taxonomy" id="299642"/>
    <lineage>
        <taxon>Eukaryota</taxon>
        <taxon>Metazoa</taxon>
        <taxon>Ecdysozoa</taxon>
        <taxon>Arthropoda</taxon>
        <taxon>Chelicerata</taxon>
        <taxon>Arachnida</taxon>
        <taxon>Araneae</taxon>
        <taxon>Araneomorphae</taxon>
        <taxon>Entelegynae</taxon>
        <taxon>Araneoidea</taxon>
        <taxon>Nephilidae</taxon>
        <taxon>Nephila</taxon>
    </lineage>
</organism>
<accession>A0A8X6UN01</accession>
<keyword evidence="2" id="KW-1185">Reference proteome</keyword>
<evidence type="ECO:0000313" key="2">
    <source>
        <dbReference type="Proteomes" id="UP000887013"/>
    </source>
</evidence>
<evidence type="ECO:0000313" key="1">
    <source>
        <dbReference type="EMBL" id="GFU26242.1"/>
    </source>
</evidence>
<protein>
    <submittedName>
        <fullName evidence="1">Uncharacterized protein</fullName>
    </submittedName>
</protein>
<dbReference type="Proteomes" id="UP000887013">
    <property type="component" value="Unassembled WGS sequence"/>
</dbReference>